<protein>
    <submittedName>
        <fullName evidence="2">HAD family hydrolase</fullName>
    </submittedName>
</protein>
<dbReference type="InterPro" id="IPR023214">
    <property type="entry name" value="HAD_sf"/>
</dbReference>
<dbReference type="InterPro" id="IPR006439">
    <property type="entry name" value="HAD-SF_hydro_IA"/>
</dbReference>
<dbReference type="GO" id="GO:0016787">
    <property type="term" value="F:hydrolase activity"/>
    <property type="evidence" value="ECO:0007669"/>
    <property type="project" value="UniProtKB-KW"/>
</dbReference>
<organism evidence="2 3">
    <name type="scientific">Pseudonocardia eucalypti</name>
    <dbReference type="NCBI Taxonomy" id="648755"/>
    <lineage>
        <taxon>Bacteria</taxon>
        <taxon>Bacillati</taxon>
        <taxon>Actinomycetota</taxon>
        <taxon>Actinomycetes</taxon>
        <taxon>Pseudonocardiales</taxon>
        <taxon>Pseudonocardiaceae</taxon>
        <taxon>Pseudonocardia</taxon>
    </lineage>
</organism>
<keyword evidence="1 2" id="KW-0378">Hydrolase</keyword>
<dbReference type="PRINTS" id="PR00413">
    <property type="entry name" value="HADHALOGNASE"/>
</dbReference>
<dbReference type="Gene3D" id="1.10.150.750">
    <property type="match status" value="1"/>
</dbReference>
<dbReference type="SUPFAM" id="SSF56784">
    <property type="entry name" value="HAD-like"/>
    <property type="match status" value="1"/>
</dbReference>
<reference evidence="3" key="1">
    <citation type="journal article" date="2019" name="Int. J. Syst. Evol. Microbiol.">
        <title>The Global Catalogue of Microorganisms (GCM) 10K type strain sequencing project: providing services to taxonomists for standard genome sequencing and annotation.</title>
        <authorList>
            <consortium name="The Broad Institute Genomics Platform"/>
            <consortium name="The Broad Institute Genome Sequencing Center for Infectious Disease"/>
            <person name="Wu L."/>
            <person name="Ma J."/>
        </authorList>
    </citation>
    <scope>NUCLEOTIDE SEQUENCE [LARGE SCALE GENOMIC DNA]</scope>
    <source>
        <strain evidence="3">JCM 18303</strain>
    </source>
</reference>
<evidence type="ECO:0000313" key="2">
    <source>
        <dbReference type="EMBL" id="GAA5155733.1"/>
    </source>
</evidence>
<dbReference type="PANTHER" id="PTHR43316">
    <property type="entry name" value="HYDROLASE, HALOACID DELAHOGENASE-RELATED"/>
    <property type="match status" value="1"/>
</dbReference>
<dbReference type="NCBIfam" id="TIGR01549">
    <property type="entry name" value="HAD-SF-IA-v1"/>
    <property type="match status" value="1"/>
</dbReference>
<keyword evidence="3" id="KW-1185">Reference proteome</keyword>
<evidence type="ECO:0000256" key="1">
    <source>
        <dbReference type="ARBA" id="ARBA00022801"/>
    </source>
</evidence>
<dbReference type="EMBL" id="BAABJP010000010">
    <property type="protein sequence ID" value="GAA5155733.1"/>
    <property type="molecule type" value="Genomic_DNA"/>
</dbReference>
<proteinExistence type="predicted"/>
<dbReference type="InterPro" id="IPR051540">
    <property type="entry name" value="S-2-haloacid_dehalogenase"/>
</dbReference>
<accession>A0ABP9Q2J4</accession>
<dbReference type="Gene3D" id="3.40.50.1000">
    <property type="entry name" value="HAD superfamily/HAD-like"/>
    <property type="match status" value="1"/>
</dbReference>
<dbReference type="Pfam" id="PF00702">
    <property type="entry name" value="Hydrolase"/>
    <property type="match status" value="1"/>
</dbReference>
<comment type="caution">
    <text evidence="2">The sequence shown here is derived from an EMBL/GenBank/DDBJ whole genome shotgun (WGS) entry which is preliminary data.</text>
</comment>
<sequence length="217" mass="24419">MRWVTFDCFGTLVDWRHGIANGADLLFPGRGADLLERYNQHEGAVQEQSPTLRYRYVMAEALRRAAADLGLTVRDDDASVLAAGIPYWPTFPDTRAALAELRAAGWRLALLTNCDRDIIGHTQRRLEVPVDAIVTAEDVGAYKPALEHFHRFRDSFAPEHWVHVAQSHRHDMVPARELGLTRVWINRTGEPDDGIAHAVRPDLRDLLATVRLVSGLE</sequence>
<dbReference type="SFLD" id="SFLDG01129">
    <property type="entry name" value="C1.5:_HAD__Beta-PGM__Phosphata"/>
    <property type="match status" value="1"/>
</dbReference>
<gene>
    <name evidence="2" type="ORF">GCM10023321_29860</name>
</gene>
<evidence type="ECO:0000313" key="3">
    <source>
        <dbReference type="Proteomes" id="UP001428817"/>
    </source>
</evidence>
<dbReference type="InterPro" id="IPR036412">
    <property type="entry name" value="HAD-like_sf"/>
</dbReference>
<dbReference type="PANTHER" id="PTHR43316:SF9">
    <property type="entry name" value="ACID DEHALOGENASE, PUTATIVE (AFU_ORTHOLOGUE AFUA_6G14460)-RELATED"/>
    <property type="match status" value="1"/>
</dbReference>
<name>A0ABP9Q2J4_9PSEU</name>
<dbReference type="Proteomes" id="UP001428817">
    <property type="component" value="Unassembled WGS sequence"/>
</dbReference>
<dbReference type="SFLD" id="SFLDS00003">
    <property type="entry name" value="Haloacid_Dehalogenase"/>
    <property type="match status" value="1"/>
</dbReference>
<dbReference type="RefSeq" id="WP_185064028.1">
    <property type="nucleotide sequence ID" value="NZ_BAABJP010000010.1"/>
</dbReference>